<dbReference type="RefSeq" id="WP_380081850.1">
    <property type="nucleotide sequence ID" value="NZ_JBHSWD010000001.1"/>
</dbReference>
<protein>
    <submittedName>
        <fullName evidence="2">CoA-binding protein</fullName>
    </submittedName>
</protein>
<accession>A0ABW1Y9H2</accession>
<comment type="caution">
    <text evidence="2">The sequence shown here is derived from an EMBL/GenBank/DDBJ whole genome shotgun (WGS) entry which is preliminary data.</text>
</comment>
<gene>
    <name evidence="2" type="ORF">ACFP81_01530</name>
</gene>
<evidence type="ECO:0000313" key="3">
    <source>
        <dbReference type="Proteomes" id="UP001596297"/>
    </source>
</evidence>
<keyword evidence="3" id="KW-1185">Reference proteome</keyword>
<proteinExistence type="predicted"/>
<sequence length="142" mass="15639">MTFLTSPQDIASLLARPSTVAVLGFHPDPGRAAHFVPEYLHRQGFKIIPVNPQLAERSESYFGHRAVATLAEIPGGADIVEVFRRSDKVAEHLPDILAMQPLPRAVWLQKGIRDQITAEALAAHGISVVQDRCMLTDHRSLT</sequence>
<dbReference type="Pfam" id="PF13380">
    <property type="entry name" value="CoA_binding_2"/>
    <property type="match status" value="1"/>
</dbReference>
<dbReference type="InterPro" id="IPR003781">
    <property type="entry name" value="CoA-bd"/>
</dbReference>
<feature type="domain" description="CoA-binding" evidence="1">
    <location>
        <begin position="14"/>
        <end position="112"/>
    </location>
</feature>
<dbReference type="SMART" id="SM00881">
    <property type="entry name" value="CoA_binding"/>
    <property type="match status" value="1"/>
</dbReference>
<name>A0ABW1Y9H2_9DEIO</name>
<dbReference type="InterPro" id="IPR036291">
    <property type="entry name" value="NAD(P)-bd_dom_sf"/>
</dbReference>
<dbReference type="EMBL" id="JBHSWD010000001">
    <property type="protein sequence ID" value="MFC6590843.1"/>
    <property type="molecule type" value="Genomic_DNA"/>
</dbReference>
<organism evidence="2 3">
    <name type="scientific">Deinococcus lacus</name>
    <dbReference type="NCBI Taxonomy" id="392561"/>
    <lineage>
        <taxon>Bacteria</taxon>
        <taxon>Thermotogati</taxon>
        <taxon>Deinococcota</taxon>
        <taxon>Deinococci</taxon>
        <taxon>Deinococcales</taxon>
        <taxon>Deinococcaceae</taxon>
        <taxon>Deinococcus</taxon>
    </lineage>
</organism>
<dbReference type="SUPFAM" id="SSF51735">
    <property type="entry name" value="NAD(P)-binding Rossmann-fold domains"/>
    <property type="match status" value="1"/>
</dbReference>
<dbReference type="Proteomes" id="UP001596297">
    <property type="component" value="Unassembled WGS sequence"/>
</dbReference>
<reference evidence="3" key="1">
    <citation type="journal article" date="2019" name="Int. J. Syst. Evol. Microbiol.">
        <title>The Global Catalogue of Microorganisms (GCM) 10K type strain sequencing project: providing services to taxonomists for standard genome sequencing and annotation.</title>
        <authorList>
            <consortium name="The Broad Institute Genomics Platform"/>
            <consortium name="The Broad Institute Genome Sequencing Center for Infectious Disease"/>
            <person name="Wu L."/>
            <person name="Ma J."/>
        </authorList>
    </citation>
    <scope>NUCLEOTIDE SEQUENCE [LARGE SCALE GENOMIC DNA]</scope>
    <source>
        <strain evidence="3">CGMCC 1.15772</strain>
    </source>
</reference>
<evidence type="ECO:0000313" key="2">
    <source>
        <dbReference type="EMBL" id="MFC6590843.1"/>
    </source>
</evidence>
<dbReference type="Gene3D" id="3.40.50.720">
    <property type="entry name" value="NAD(P)-binding Rossmann-like Domain"/>
    <property type="match status" value="1"/>
</dbReference>
<evidence type="ECO:0000259" key="1">
    <source>
        <dbReference type="SMART" id="SM00881"/>
    </source>
</evidence>
<dbReference type="PANTHER" id="PTHR33303">
    <property type="entry name" value="CYTOPLASMIC PROTEIN-RELATED"/>
    <property type="match status" value="1"/>
</dbReference>
<dbReference type="PANTHER" id="PTHR33303:SF2">
    <property type="entry name" value="COA-BINDING DOMAIN-CONTAINING PROTEIN"/>
    <property type="match status" value="1"/>
</dbReference>